<dbReference type="InterPro" id="IPR027385">
    <property type="entry name" value="Beta-barrel_OMP"/>
</dbReference>
<proteinExistence type="predicted"/>
<dbReference type="Gene3D" id="2.40.160.20">
    <property type="match status" value="1"/>
</dbReference>
<feature type="chain" id="PRO_5017233833" description="Outer membrane protein beta-barrel domain-containing protein" evidence="2">
    <location>
        <begin position="25"/>
        <end position="181"/>
    </location>
</feature>
<evidence type="ECO:0000256" key="2">
    <source>
        <dbReference type="SAM" id="SignalP"/>
    </source>
</evidence>
<organism evidence="4 5">
    <name type="scientific">Psittacicella hinzii</name>
    <dbReference type="NCBI Taxonomy" id="2028575"/>
    <lineage>
        <taxon>Bacteria</taxon>
        <taxon>Pseudomonadati</taxon>
        <taxon>Pseudomonadota</taxon>
        <taxon>Gammaproteobacteria</taxon>
        <taxon>Pasteurellales</taxon>
        <taxon>Psittacicellaceae</taxon>
        <taxon>Psittacicella</taxon>
    </lineage>
</organism>
<evidence type="ECO:0000313" key="4">
    <source>
        <dbReference type="EMBL" id="RIY32440.1"/>
    </source>
</evidence>
<dbReference type="InterPro" id="IPR011250">
    <property type="entry name" value="OMP/PagP_B-barrel"/>
</dbReference>
<keyword evidence="1 2" id="KW-0732">Signal</keyword>
<evidence type="ECO:0000313" key="5">
    <source>
        <dbReference type="Proteomes" id="UP000265691"/>
    </source>
</evidence>
<feature type="domain" description="Outer membrane protein beta-barrel" evidence="3">
    <location>
        <begin position="12"/>
        <end position="181"/>
    </location>
</feature>
<dbReference type="OrthoDB" id="5676716at2"/>
<gene>
    <name evidence="4" type="ORF">CKF54_04785</name>
</gene>
<sequence length="181" mass="19205">MKKLLVLSMTTLATLAFVSPAANADNLPHHFFNGAVTVGVHNASGAPSLANYGFLGELNYRVSHHHALYLGGELYANYGNKDSVDFYNVGAEVKTKYFFEGSSAFTPYVGAGLGYGNFKLEANGVSVSVSGVSYSLQAGALYNNFLDFGLKVRNTHGSKNTSVGKASGTTTTTSVYFGLKF</sequence>
<keyword evidence="5" id="KW-1185">Reference proteome</keyword>
<dbReference type="AlphaFoldDB" id="A0A3A1Y4Y2"/>
<dbReference type="Pfam" id="PF13505">
    <property type="entry name" value="OMP_b-brl"/>
    <property type="match status" value="1"/>
</dbReference>
<name>A0A3A1Y4Y2_9GAMM</name>
<dbReference type="Proteomes" id="UP000265691">
    <property type="component" value="Unassembled WGS sequence"/>
</dbReference>
<reference evidence="4 5" key="1">
    <citation type="submission" date="2017-08" db="EMBL/GenBank/DDBJ databases">
        <title>Reclassification of Bisgaard taxon 37 and 44.</title>
        <authorList>
            <person name="Christensen H."/>
        </authorList>
    </citation>
    <scope>NUCLEOTIDE SEQUENCE [LARGE SCALE GENOMIC DNA]</scope>
    <source>
        <strain evidence="4 5">B96_3</strain>
    </source>
</reference>
<protein>
    <recommendedName>
        <fullName evidence="3">Outer membrane protein beta-barrel domain-containing protein</fullName>
    </recommendedName>
</protein>
<comment type="caution">
    <text evidence="4">The sequence shown here is derived from an EMBL/GenBank/DDBJ whole genome shotgun (WGS) entry which is preliminary data.</text>
</comment>
<dbReference type="SUPFAM" id="SSF56925">
    <property type="entry name" value="OMPA-like"/>
    <property type="match status" value="1"/>
</dbReference>
<accession>A0A3A1Y4Y2</accession>
<evidence type="ECO:0000259" key="3">
    <source>
        <dbReference type="Pfam" id="PF13505"/>
    </source>
</evidence>
<feature type="signal peptide" evidence="2">
    <location>
        <begin position="1"/>
        <end position="24"/>
    </location>
</feature>
<evidence type="ECO:0000256" key="1">
    <source>
        <dbReference type="ARBA" id="ARBA00022729"/>
    </source>
</evidence>
<dbReference type="RefSeq" id="WP_119525231.1">
    <property type="nucleotide sequence ID" value="NZ_NRHC01000056.1"/>
</dbReference>
<dbReference type="EMBL" id="NRHC01000056">
    <property type="protein sequence ID" value="RIY32440.1"/>
    <property type="molecule type" value="Genomic_DNA"/>
</dbReference>